<evidence type="ECO:0000313" key="10">
    <source>
        <dbReference type="Proteomes" id="UP000603295"/>
    </source>
</evidence>
<dbReference type="Pfam" id="PF07690">
    <property type="entry name" value="MFS_1"/>
    <property type="match status" value="1"/>
</dbReference>
<dbReference type="InterPro" id="IPR011701">
    <property type="entry name" value="MFS"/>
</dbReference>
<evidence type="ECO:0000256" key="4">
    <source>
        <dbReference type="ARBA" id="ARBA00022692"/>
    </source>
</evidence>
<keyword evidence="10" id="KW-1185">Reference proteome</keyword>
<feature type="domain" description="Major facilitator superfamily (MFS) profile" evidence="8">
    <location>
        <begin position="7"/>
        <end position="385"/>
    </location>
</feature>
<dbReference type="PROSITE" id="PS51257">
    <property type="entry name" value="PROKAR_LIPOPROTEIN"/>
    <property type="match status" value="1"/>
</dbReference>
<dbReference type="EMBL" id="BMDS01000001">
    <property type="protein sequence ID" value="GGI62479.1"/>
    <property type="molecule type" value="Genomic_DNA"/>
</dbReference>
<keyword evidence="5 7" id="KW-1133">Transmembrane helix</keyword>
<feature type="transmembrane region" description="Helical" evidence="7">
    <location>
        <begin position="270"/>
        <end position="289"/>
    </location>
</feature>
<evidence type="ECO:0000313" key="9">
    <source>
        <dbReference type="EMBL" id="GGI62479.1"/>
    </source>
</evidence>
<evidence type="ECO:0000256" key="2">
    <source>
        <dbReference type="ARBA" id="ARBA00022448"/>
    </source>
</evidence>
<dbReference type="SUPFAM" id="SSF103473">
    <property type="entry name" value="MFS general substrate transporter"/>
    <property type="match status" value="1"/>
</dbReference>
<feature type="transmembrane region" description="Helical" evidence="7">
    <location>
        <begin position="163"/>
        <end position="182"/>
    </location>
</feature>
<dbReference type="PANTHER" id="PTHR43124:SF3">
    <property type="entry name" value="CHLORAMPHENICOL EFFLUX PUMP RV0191"/>
    <property type="match status" value="1"/>
</dbReference>
<dbReference type="PROSITE" id="PS50850">
    <property type="entry name" value="MFS"/>
    <property type="match status" value="1"/>
</dbReference>
<evidence type="ECO:0000256" key="1">
    <source>
        <dbReference type="ARBA" id="ARBA00004651"/>
    </source>
</evidence>
<evidence type="ECO:0000256" key="6">
    <source>
        <dbReference type="ARBA" id="ARBA00023136"/>
    </source>
</evidence>
<feature type="transmembrane region" description="Helical" evidence="7">
    <location>
        <begin position="40"/>
        <end position="61"/>
    </location>
</feature>
<dbReference type="Proteomes" id="UP000603295">
    <property type="component" value="Unassembled WGS sequence"/>
</dbReference>
<dbReference type="InterPro" id="IPR036259">
    <property type="entry name" value="MFS_trans_sf"/>
</dbReference>
<evidence type="ECO:0000256" key="7">
    <source>
        <dbReference type="SAM" id="Phobius"/>
    </source>
</evidence>
<dbReference type="InterPro" id="IPR050189">
    <property type="entry name" value="MFS_Efflux_Transporters"/>
</dbReference>
<dbReference type="PANTHER" id="PTHR43124">
    <property type="entry name" value="PURINE EFFLUX PUMP PBUE"/>
    <property type="match status" value="1"/>
</dbReference>
<feature type="transmembrane region" description="Helical" evidence="7">
    <location>
        <begin position="131"/>
        <end position="157"/>
    </location>
</feature>
<sequence>MTHTKLRSFTFILVAFMLGCNEFMVVGVLSDIARSYHVPLSTVGFLVTAFAGVYAISTPIITTLTSNWNRYKLLMLLMTIFFIGNTLTAIAPSLGWLLLARIITAAVAGTIISLINLLVSIITPMDKRPMVLAWVGAGFSIASVIGVPLGTTIATLLSWHDSFWIISGLTLIVFALLAWLTPRDTPQVKGSILEQLALLKDHRVLLGIGITVAVLSLQYTFYTYVRPLITNVMGFSLTSLNWLLLLLGVMSIIGNEIAGLVASNKGVQKLPVVFTIMTILSLILGVALGNKVTGMLTLAALCVVVIIYGTTIQLVFISVAEKEYPQSLALATSLISIFANVGISLGSFTASTTVSFARLTTLGYVGAVYGILAIAFSFALRRFYRK</sequence>
<feature type="transmembrane region" description="Helical" evidence="7">
    <location>
        <begin position="328"/>
        <end position="350"/>
    </location>
</feature>
<organism evidence="9 10">
    <name type="scientific">Limosilactobacillus caviae</name>
    <dbReference type="NCBI Taxonomy" id="1769424"/>
    <lineage>
        <taxon>Bacteria</taxon>
        <taxon>Bacillati</taxon>
        <taxon>Bacillota</taxon>
        <taxon>Bacilli</taxon>
        <taxon>Lactobacillales</taxon>
        <taxon>Lactobacillaceae</taxon>
        <taxon>Limosilactobacillus</taxon>
    </lineage>
</organism>
<accession>A0ABQ2C551</accession>
<feature type="transmembrane region" description="Helical" evidence="7">
    <location>
        <begin position="295"/>
        <end position="316"/>
    </location>
</feature>
<comment type="caution">
    <text evidence="9">The sequence shown here is derived from an EMBL/GenBank/DDBJ whole genome shotgun (WGS) entry which is preliminary data.</text>
</comment>
<keyword evidence="6 7" id="KW-0472">Membrane</keyword>
<evidence type="ECO:0000256" key="5">
    <source>
        <dbReference type="ARBA" id="ARBA00022989"/>
    </source>
</evidence>
<protein>
    <submittedName>
        <fullName evidence="9">MFS transporter</fullName>
    </submittedName>
</protein>
<evidence type="ECO:0000256" key="3">
    <source>
        <dbReference type="ARBA" id="ARBA00022475"/>
    </source>
</evidence>
<keyword evidence="2" id="KW-0813">Transport</keyword>
<feature type="transmembrane region" description="Helical" evidence="7">
    <location>
        <begin position="362"/>
        <end position="380"/>
    </location>
</feature>
<dbReference type="RefSeq" id="WP_153709241.1">
    <property type="nucleotide sequence ID" value="NZ_BMDS01000001.1"/>
</dbReference>
<reference evidence="10" key="1">
    <citation type="journal article" date="2019" name="Int. J. Syst. Evol. Microbiol.">
        <title>The Global Catalogue of Microorganisms (GCM) 10K type strain sequencing project: providing services to taxonomists for standard genome sequencing and annotation.</title>
        <authorList>
            <consortium name="The Broad Institute Genomics Platform"/>
            <consortium name="The Broad Institute Genome Sequencing Center for Infectious Disease"/>
            <person name="Wu L."/>
            <person name="Ma J."/>
        </authorList>
    </citation>
    <scope>NUCLEOTIDE SEQUENCE [LARGE SCALE GENOMIC DNA]</scope>
    <source>
        <strain evidence="10">CCM 8609</strain>
    </source>
</reference>
<dbReference type="Gene3D" id="1.20.1250.20">
    <property type="entry name" value="MFS general substrate transporter like domains"/>
    <property type="match status" value="1"/>
</dbReference>
<evidence type="ECO:0000259" key="8">
    <source>
        <dbReference type="PROSITE" id="PS50850"/>
    </source>
</evidence>
<feature type="transmembrane region" description="Helical" evidence="7">
    <location>
        <begin position="98"/>
        <end position="119"/>
    </location>
</feature>
<name>A0ABQ2C551_9LACO</name>
<dbReference type="CDD" id="cd17324">
    <property type="entry name" value="MFS_NepI_like"/>
    <property type="match status" value="1"/>
</dbReference>
<keyword evidence="4 7" id="KW-0812">Transmembrane</keyword>
<proteinExistence type="predicted"/>
<gene>
    <name evidence="9" type="ORF">GCM10011459_03130</name>
</gene>
<dbReference type="InterPro" id="IPR020846">
    <property type="entry name" value="MFS_dom"/>
</dbReference>
<feature type="transmembrane region" description="Helical" evidence="7">
    <location>
        <begin position="203"/>
        <end position="222"/>
    </location>
</feature>
<feature type="transmembrane region" description="Helical" evidence="7">
    <location>
        <begin position="73"/>
        <end position="92"/>
    </location>
</feature>
<keyword evidence="3" id="KW-1003">Cell membrane</keyword>
<feature type="transmembrane region" description="Helical" evidence="7">
    <location>
        <begin position="242"/>
        <end position="263"/>
    </location>
</feature>
<comment type="subcellular location">
    <subcellularLocation>
        <location evidence="1">Cell membrane</location>
        <topology evidence="1">Multi-pass membrane protein</topology>
    </subcellularLocation>
</comment>